<dbReference type="Proteomes" id="UP001596425">
    <property type="component" value="Unassembled WGS sequence"/>
</dbReference>
<protein>
    <recommendedName>
        <fullName evidence="3">Lipoprotein</fullName>
    </recommendedName>
</protein>
<comment type="caution">
    <text evidence="1">The sequence shown here is derived from an EMBL/GenBank/DDBJ whole genome shotgun (WGS) entry which is preliminary data.</text>
</comment>
<reference evidence="2" key="1">
    <citation type="journal article" date="2019" name="Int. J. Syst. Evol. Microbiol.">
        <title>The Global Catalogue of Microorganisms (GCM) 10K type strain sequencing project: providing services to taxonomists for standard genome sequencing and annotation.</title>
        <authorList>
            <consortium name="The Broad Institute Genomics Platform"/>
            <consortium name="The Broad Institute Genome Sequencing Center for Infectious Disease"/>
            <person name="Wu L."/>
            <person name="Ma J."/>
        </authorList>
    </citation>
    <scope>NUCLEOTIDE SEQUENCE [LARGE SCALE GENOMIC DNA]</scope>
    <source>
        <strain evidence="2">CGMCC 1.13718</strain>
    </source>
</reference>
<dbReference type="RefSeq" id="WP_193190234.1">
    <property type="nucleotide sequence ID" value="NZ_JACZFR010000012.1"/>
</dbReference>
<evidence type="ECO:0008006" key="3">
    <source>
        <dbReference type="Google" id="ProtNLM"/>
    </source>
</evidence>
<proteinExistence type="predicted"/>
<gene>
    <name evidence="1" type="ORF">ACFQBM_12060</name>
</gene>
<accession>A0ABW1YMN8</accession>
<dbReference type="PROSITE" id="PS51257">
    <property type="entry name" value="PROKAR_LIPOPROTEIN"/>
    <property type="match status" value="1"/>
</dbReference>
<dbReference type="EMBL" id="JBHSVR010000001">
    <property type="protein sequence ID" value="MFC6634024.1"/>
    <property type="molecule type" value="Genomic_DNA"/>
</dbReference>
<evidence type="ECO:0000313" key="2">
    <source>
        <dbReference type="Proteomes" id="UP001596425"/>
    </source>
</evidence>
<sequence length="136" mass="14771">MKPIKFCSPLVAVLAFTLTGCDQGGYSGNGDVLAQAADNANAALATAESMVYAGFAKRVDAEMLKLFQEQPEYQGFVSCIQIELALQKWTADQHEFFMNATAGTGDIEKIDEEKYSEAEMKYYFGPILMANGQCAG</sequence>
<name>A0ABW1YMN8_9GAMM</name>
<organism evidence="1 2">
    <name type="scientific">Microbulbifer taiwanensis</name>
    <dbReference type="NCBI Taxonomy" id="986746"/>
    <lineage>
        <taxon>Bacteria</taxon>
        <taxon>Pseudomonadati</taxon>
        <taxon>Pseudomonadota</taxon>
        <taxon>Gammaproteobacteria</taxon>
        <taxon>Cellvibrionales</taxon>
        <taxon>Microbulbiferaceae</taxon>
        <taxon>Microbulbifer</taxon>
    </lineage>
</organism>
<evidence type="ECO:0000313" key="1">
    <source>
        <dbReference type="EMBL" id="MFC6634024.1"/>
    </source>
</evidence>
<keyword evidence="2" id="KW-1185">Reference proteome</keyword>